<evidence type="ECO:0000256" key="1">
    <source>
        <dbReference type="ARBA" id="ARBA00004141"/>
    </source>
</evidence>
<reference evidence="9" key="1">
    <citation type="submission" date="2016-10" db="EMBL/GenBank/DDBJ databases">
        <authorList>
            <person name="Varghese N."/>
            <person name="Submissions S."/>
        </authorList>
    </citation>
    <scope>NUCLEOTIDE SEQUENCE [LARGE SCALE GENOMIC DNA]</scope>
    <source>
        <strain evidence="9">DSM 16477</strain>
    </source>
</reference>
<sequence length="277" mass="29323">MQRAIPIMFIAMSLIPAGDSAGKILTGGLGVAPVFVAWSRFAIGALLVLPFLPRGTWALMRDKRLWLRAATLAAGITCIQTALQTEAIANVFAAFFIGPMFSYLLAALLLRERITLLRSALIMAGFIGVLLVVRPGMGGTSGGPGLLFAVAAGLFYGVFLTMSRWLSDVAAPLALTFTQLAMSAVMLLPLGLLNLPPATLEVAGLASLSALFSMLGNLLLLYAYRRAPATRLAPLVYFQLIAAVLLGLFLFNTLPDTLTWAGLAVIITAGITSARLR</sequence>
<comment type="similarity">
    <text evidence="2">Belongs to the EamA transporter family.</text>
</comment>
<feature type="transmembrane region" description="Helical" evidence="6">
    <location>
        <begin position="169"/>
        <end position="190"/>
    </location>
</feature>
<feature type="transmembrane region" description="Helical" evidence="6">
    <location>
        <begin position="258"/>
        <end position="276"/>
    </location>
</feature>
<organism evidence="8 9">
    <name type="scientific">Sulfitobacter delicatus</name>
    <dbReference type="NCBI Taxonomy" id="218672"/>
    <lineage>
        <taxon>Bacteria</taxon>
        <taxon>Pseudomonadati</taxon>
        <taxon>Pseudomonadota</taxon>
        <taxon>Alphaproteobacteria</taxon>
        <taxon>Rhodobacterales</taxon>
        <taxon>Roseobacteraceae</taxon>
        <taxon>Sulfitobacter</taxon>
    </lineage>
</organism>
<evidence type="ECO:0000313" key="9">
    <source>
        <dbReference type="Proteomes" id="UP000199399"/>
    </source>
</evidence>
<dbReference type="AlphaFoldDB" id="A0A1G7Y4T0"/>
<dbReference type="EMBL" id="FNBP01000014">
    <property type="protein sequence ID" value="SDG91472.1"/>
    <property type="molecule type" value="Genomic_DNA"/>
</dbReference>
<dbReference type="Pfam" id="PF00892">
    <property type="entry name" value="EamA"/>
    <property type="match status" value="2"/>
</dbReference>
<comment type="subcellular location">
    <subcellularLocation>
        <location evidence="1">Membrane</location>
        <topology evidence="1">Multi-pass membrane protein</topology>
    </subcellularLocation>
</comment>
<evidence type="ECO:0000259" key="7">
    <source>
        <dbReference type="Pfam" id="PF00892"/>
    </source>
</evidence>
<name>A0A1G7Y4T0_9RHOB</name>
<feature type="transmembrane region" description="Helical" evidence="6">
    <location>
        <begin position="145"/>
        <end position="162"/>
    </location>
</feature>
<feature type="transmembrane region" description="Helical" evidence="6">
    <location>
        <begin position="202"/>
        <end position="223"/>
    </location>
</feature>
<keyword evidence="3 6" id="KW-0812">Transmembrane</keyword>
<feature type="transmembrane region" description="Helical" evidence="6">
    <location>
        <begin position="65"/>
        <end position="83"/>
    </location>
</feature>
<feature type="domain" description="EamA" evidence="7">
    <location>
        <begin position="30"/>
        <end position="133"/>
    </location>
</feature>
<gene>
    <name evidence="8" type="ORF">SAMN04489759_11436</name>
</gene>
<accession>A0A1G7Y4T0</accession>
<evidence type="ECO:0000256" key="3">
    <source>
        <dbReference type="ARBA" id="ARBA00022692"/>
    </source>
</evidence>
<proteinExistence type="inferred from homology"/>
<evidence type="ECO:0000256" key="2">
    <source>
        <dbReference type="ARBA" id="ARBA00007362"/>
    </source>
</evidence>
<dbReference type="InterPro" id="IPR037185">
    <property type="entry name" value="EmrE-like"/>
</dbReference>
<feature type="transmembrane region" description="Helical" evidence="6">
    <location>
        <begin position="116"/>
        <end position="133"/>
    </location>
</feature>
<dbReference type="PANTHER" id="PTHR32322:SF2">
    <property type="entry name" value="EAMA DOMAIN-CONTAINING PROTEIN"/>
    <property type="match status" value="1"/>
</dbReference>
<dbReference type="GO" id="GO:0016020">
    <property type="term" value="C:membrane"/>
    <property type="evidence" value="ECO:0007669"/>
    <property type="project" value="UniProtKB-SubCell"/>
</dbReference>
<evidence type="ECO:0000313" key="8">
    <source>
        <dbReference type="EMBL" id="SDG91472.1"/>
    </source>
</evidence>
<evidence type="ECO:0000256" key="5">
    <source>
        <dbReference type="ARBA" id="ARBA00023136"/>
    </source>
</evidence>
<dbReference type="RefSeq" id="WP_093743996.1">
    <property type="nucleotide sequence ID" value="NZ_FNBP01000014.1"/>
</dbReference>
<dbReference type="OrthoDB" id="7818056at2"/>
<dbReference type="STRING" id="218672.SAMN04489759_11436"/>
<evidence type="ECO:0000256" key="6">
    <source>
        <dbReference type="SAM" id="Phobius"/>
    </source>
</evidence>
<keyword evidence="4 6" id="KW-1133">Transmembrane helix</keyword>
<dbReference type="InterPro" id="IPR050638">
    <property type="entry name" value="AA-Vitamin_Transporters"/>
</dbReference>
<keyword evidence="9" id="KW-1185">Reference proteome</keyword>
<evidence type="ECO:0000256" key="4">
    <source>
        <dbReference type="ARBA" id="ARBA00022989"/>
    </source>
</evidence>
<keyword evidence="5 6" id="KW-0472">Membrane</keyword>
<feature type="transmembrane region" description="Helical" evidence="6">
    <location>
        <begin position="30"/>
        <end position="53"/>
    </location>
</feature>
<dbReference type="PANTHER" id="PTHR32322">
    <property type="entry name" value="INNER MEMBRANE TRANSPORTER"/>
    <property type="match status" value="1"/>
</dbReference>
<feature type="transmembrane region" description="Helical" evidence="6">
    <location>
        <begin position="89"/>
        <end position="109"/>
    </location>
</feature>
<dbReference type="Proteomes" id="UP000199399">
    <property type="component" value="Unassembled WGS sequence"/>
</dbReference>
<feature type="transmembrane region" description="Helical" evidence="6">
    <location>
        <begin position="235"/>
        <end position="252"/>
    </location>
</feature>
<feature type="domain" description="EamA" evidence="7">
    <location>
        <begin position="144"/>
        <end position="269"/>
    </location>
</feature>
<dbReference type="InterPro" id="IPR000620">
    <property type="entry name" value="EamA_dom"/>
</dbReference>
<protein>
    <submittedName>
        <fullName evidence="8">Threonine/homoserine efflux transporter RhtA</fullName>
    </submittedName>
</protein>
<dbReference type="SUPFAM" id="SSF103481">
    <property type="entry name" value="Multidrug resistance efflux transporter EmrE"/>
    <property type="match status" value="2"/>
</dbReference>